<comment type="caution">
    <text evidence="1">The sequence shown here is derived from an EMBL/GenBank/DDBJ whole genome shotgun (WGS) entry which is preliminary data.</text>
</comment>
<dbReference type="SUPFAM" id="SSF88946">
    <property type="entry name" value="Sigma2 domain of RNA polymerase sigma factors"/>
    <property type="match status" value="1"/>
</dbReference>
<evidence type="ECO:0000313" key="2">
    <source>
        <dbReference type="Proteomes" id="UP001208131"/>
    </source>
</evidence>
<gene>
    <name evidence="1" type="ORF">OCV57_14005</name>
</gene>
<sequence>MTNEELISKYYDGNMQALYDLYEQNVGFIQSVAAAVAKDYKNYLRFSDTFEDLVQVGSLTFFEKLKAKKYDARKGSLLTYLTPQLRYAMQEFIENFSSPAGLSHSDFSKIQRCRKLHNEGMSNSDISKELGMDRKTVQSCLSFSFKTETLMIRAETENGIEYIENPGLVVNDLHPDNKVYIEVSLELFKELFENLSARDREILGRKYGAFGYEETSVNDIADYMLITRNAVNKAVNSATEILRKEYHNGSKLKWWRLCNRAVKDALEGRTA</sequence>
<reference evidence="1 2" key="1">
    <citation type="journal article" date="2021" name="ISME Commun">
        <title>Automated analysis of genomic sequences facilitates high-throughput and comprehensive description of bacteria.</title>
        <authorList>
            <person name="Hitch T.C.A."/>
        </authorList>
    </citation>
    <scope>NUCLEOTIDE SEQUENCE [LARGE SCALE GENOMIC DNA]</scope>
    <source>
        <strain evidence="1 2">Sanger_31</strain>
    </source>
</reference>
<dbReference type="InterPro" id="IPR013325">
    <property type="entry name" value="RNA_pol_sigma_r2"/>
</dbReference>
<dbReference type="InterPro" id="IPR013324">
    <property type="entry name" value="RNA_pol_sigma_r3/r4-like"/>
</dbReference>
<dbReference type="InterPro" id="IPR050239">
    <property type="entry name" value="Sigma-70_RNA_pol_init_factors"/>
</dbReference>
<dbReference type="Gene3D" id="1.10.1740.10">
    <property type="match status" value="1"/>
</dbReference>
<keyword evidence="2" id="KW-1185">Reference proteome</keyword>
<dbReference type="Gene3D" id="1.20.140.160">
    <property type="match status" value="1"/>
</dbReference>
<protein>
    <submittedName>
        <fullName evidence="1">Sigma-70 family RNA polymerase sigma factor</fullName>
    </submittedName>
</protein>
<accession>A0AAE3LIP4</accession>
<dbReference type="Proteomes" id="UP001208131">
    <property type="component" value="Unassembled WGS sequence"/>
</dbReference>
<dbReference type="PANTHER" id="PTHR30603">
    <property type="entry name" value="RNA POLYMERASE SIGMA FACTOR RPO"/>
    <property type="match status" value="1"/>
</dbReference>
<dbReference type="SUPFAM" id="SSF88659">
    <property type="entry name" value="Sigma3 and sigma4 domains of RNA polymerase sigma factors"/>
    <property type="match status" value="1"/>
</dbReference>
<name>A0AAE3LIP4_9FIRM</name>
<dbReference type="EMBL" id="JAOQJZ010000024">
    <property type="protein sequence ID" value="MCU6707023.1"/>
    <property type="molecule type" value="Genomic_DNA"/>
</dbReference>
<proteinExistence type="predicted"/>
<dbReference type="GO" id="GO:0006352">
    <property type="term" value="P:DNA-templated transcription initiation"/>
    <property type="evidence" value="ECO:0007669"/>
    <property type="project" value="InterPro"/>
</dbReference>
<dbReference type="GO" id="GO:0003700">
    <property type="term" value="F:DNA-binding transcription factor activity"/>
    <property type="evidence" value="ECO:0007669"/>
    <property type="project" value="InterPro"/>
</dbReference>
<dbReference type="InterPro" id="IPR014284">
    <property type="entry name" value="RNA_pol_sigma-70_dom"/>
</dbReference>
<dbReference type="NCBIfam" id="TIGR02937">
    <property type="entry name" value="sigma70-ECF"/>
    <property type="match status" value="1"/>
</dbReference>
<organism evidence="1 2">
    <name type="scientific">Hominimerdicola aceti</name>
    <dbReference type="NCBI Taxonomy" id="2981726"/>
    <lineage>
        <taxon>Bacteria</taxon>
        <taxon>Bacillati</taxon>
        <taxon>Bacillota</taxon>
        <taxon>Clostridia</taxon>
        <taxon>Eubacteriales</taxon>
        <taxon>Oscillospiraceae</taxon>
        <taxon>Hominimerdicola</taxon>
    </lineage>
</organism>
<dbReference type="RefSeq" id="WP_022126658.1">
    <property type="nucleotide sequence ID" value="NZ_JAOQJZ010000024.1"/>
</dbReference>
<dbReference type="AlphaFoldDB" id="A0AAE3LIP4"/>
<dbReference type="PANTHER" id="PTHR30603:SF47">
    <property type="entry name" value="RNA POLYMERASE SIGMA FACTOR SIGD, CHLOROPLASTIC"/>
    <property type="match status" value="1"/>
</dbReference>
<evidence type="ECO:0000313" key="1">
    <source>
        <dbReference type="EMBL" id="MCU6707023.1"/>
    </source>
</evidence>